<comment type="caution">
    <text evidence="1">The sequence shown here is derived from an EMBL/GenBank/DDBJ whole genome shotgun (WGS) entry which is preliminary data.</text>
</comment>
<organism evidence="1 2">
    <name type="scientific">Caerostris extrusa</name>
    <name type="common">Bark spider</name>
    <name type="synonym">Caerostris bankana</name>
    <dbReference type="NCBI Taxonomy" id="172846"/>
    <lineage>
        <taxon>Eukaryota</taxon>
        <taxon>Metazoa</taxon>
        <taxon>Ecdysozoa</taxon>
        <taxon>Arthropoda</taxon>
        <taxon>Chelicerata</taxon>
        <taxon>Arachnida</taxon>
        <taxon>Araneae</taxon>
        <taxon>Araneomorphae</taxon>
        <taxon>Entelegynae</taxon>
        <taxon>Araneoidea</taxon>
        <taxon>Araneidae</taxon>
        <taxon>Caerostris</taxon>
    </lineage>
</organism>
<dbReference type="Proteomes" id="UP001054945">
    <property type="component" value="Unassembled WGS sequence"/>
</dbReference>
<sequence>MPVIPLCSDEGIILFRDSRMIDEGGERQQKHWSVFKDSIPLPTPHPGVFCSNPQNVFCIFMHKHPPRVWRKEIGRGRRRMDEEERNVALIFVCYLKGGFTEFSFSYSFSV</sequence>
<evidence type="ECO:0008006" key="3">
    <source>
        <dbReference type="Google" id="ProtNLM"/>
    </source>
</evidence>
<gene>
    <name evidence="1" type="ORF">CEXT_726021</name>
</gene>
<dbReference type="EMBL" id="BPLR01001855">
    <property type="protein sequence ID" value="GIX67169.1"/>
    <property type="molecule type" value="Genomic_DNA"/>
</dbReference>
<evidence type="ECO:0000313" key="1">
    <source>
        <dbReference type="EMBL" id="GIX67169.1"/>
    </source>
</evidence>
<evidence type="ECO:0000313" key="2">
    <source>
        <dbReference type="Proteomes" id="UP001054945"/>
    </source>
</evidence>
<protein>
    <recommendedName>
        <fullName evidence="3">Ycf15</fullName>
    </recommendedName>
</protein>
<reference evidence="1 2" key="1">
    <citation type="submission" date="2021-06" db="EMBL/GenBank/DDBJ databases">
        <title>Caerostris extrusa draft genome.</title>
        <authorList>
            <person name="Kono N."/>
            <person name="Arakawa K."/>
        </authorList>
    </citation>
    <scope>NUCLEOTIDE SEQUENCE [LARGE SCALE GENOMIC DNA]</scope>
</reference>
<accession>A0AAV4M8L2</accession>
<proteinExistence type="predicted"/>
<keyword evidence="2" id="KW-1185">Reference proteome</keyword>
<dbReference type="AlphaFoldDB" id="A0AAV4M8L2"/>
<name>A0AAV4M8L2_CAEEX</name>